<dbReference type="EMBL" id="JXJN01016431">
    <property type="status" value="NOT_ANNOTATED_CDS"/>
    <property type="molecule type" value="Genomic_DNA"/>
</dbReference>
<dbReference type="AlphaFoldDB" id="A0A1B0BLK5"/>
<evidence type="ECO:0000313" key="2">
    <source>
        <dbReference type="Proteomes" id="UP000092460"/>
    </source>
</evidence>
<evidence type="ECO:0000313" key="1">
    <source>
        <dbReference type="EnsemblMetazoa" id="GPPI033993-PA"/>
    </source>
</evidence>
<sequence>MVGLLDWVVRLDNVSFDAYSWSGATGRAKFAKGAASKNNYREAECNKLTARRQVEVASYGDTGFVIVSKSSGRRLASVDADTAPVHVSGANELMENCVYHGMILVREILANS</sequence>
<dbReference type="EnsemblMetazoa" id="GPPI033993-RA">
    <property type="protein sequence ID" value="GPPI033993-PA"/>
    <property type="gene ID" value="GPPI033993"/>
</dbReference>
<reference evidence="2" key="1">
    <citation type="submission" date="2015-01" db="EMBL/GenBank/DDBJ databases">
        <authorList>
            <person name="Aksoy S."/>
            <person name="Warren W."/>
            <person name="Wilson R.K."/>
        </authorList>
    </citation>
    <scope>NUCLEOTIDE SEQUENCE [LARGE SCALE GENOMIC DNA]</scope>
    <source>
        <strain evidence="2">IAEA</strain>
    </source>
</reference>
<keyword evidence="2" id="KW-1185">Reference proteome</keyword>
<protein>
    <submittedName>
        <fullName evidence="1">Uncharacterized protein</fullName>
    </submittedName>
</protein>
<name>A0A1B0BLK5_9MUSC</name>
<dbReference type="Proteomes" id="UP000092460">
    <property type="component" value="Unassembled WGS sequence"/>
</dbReference>
<proteinExistence type="predicted"/>
<reference evidence="1" key="2">
    <citation type="submission" date="2020-05" db="UniProtKB">
        <authorList>
            <consortium name="EnsemblMetazoa"/>
        </authorList>
    </citation>
    <scope>IDENTIFICATION</scope>
    <source>
        <strain evidence="1">IAEA</strain>
    </source>
</reference>
<dbReference type="VEuPathDB" id="VectorBase:GPPI033993"/>
<organism evidence="1 2">
    <name type="scientific">Glossina palpalis gambiensis</name>
    <dbReference type="NCBI Taxonomy" id="67801"/>
    <lineage>
        <taxon>Eukaryota</taxon>
        <taxon>Metazoa</taxon>
        <taxon>Ecdysozoa</taxon>
        <taxon>Arthropoda</taxon>
        <taxon>Hexapoda</taxon>
        <taxon>Insecta</taxon>
        <taxon>Pterygota</taxon>
        <taxon>Neoptera</taxon>
        <taxon>Endopterygota</taxon>
        <taxon>Diptera</taxon>
        <taxon>Brachycera</taxon>
        <taxon>Muscomorpha</taxon>
        <taxon>Hippoboscoidea</taxon>
        <taxon>Glossinidae</taxon>
        <taxon>Glossina</taxon>
    </lineage>
</organism>
<accession>A0A1B0BLK5</accession>